<dbReference type="Proteomes" id="UP001500943">
    <property type="component" value="Unassembled WGS sequence"/>
</dbReference>
<accession>A0ABN1VNZ5</accession>
<comment type="caution">
    <text evidence="2">The sequence shown here is derived from an EMBL/GenBank/DDBJ whole genome shotgun (WGS) entry which is preliminary data.</text>
</comment>
<reference evidence="2 3" key="1">
    <citation type="journal article" date="2019" name="Int. J. Syst. Evol. Microbiol.">
        <title>The Global Catalogue of Microorganisms (GCM) 10K type strain sequencing project: providing services to taxonomists for standard genome sequencing and annotation.</title>
        <authorList>
            <consortium name="The Broad Institute Genomics Platform"/>
            <consortium name="The Broad Institute Genome Sequencing Center for Infectious Disease"/>
            <person name="Wu L."/>
            <person name="Ma J."/>
        </authorList>
    </citation>
    <scope>NUCLEOTIDE SEQUENCE [LARGE SCALE GENOMIC DNA]</scope>
    <source>
        <strain evidence="2 3">JCM 12762</strain>
    </source>
</reference>
<evidence type="ECO:0000313" key="2">
    <source>
        <dbReference type="EMBL" id="GAA1216734.1"/>
    </source>
</evidence>
<dbReference type="RefSeq" id="WP_343924620.1">
    <property type="nucleotide sequence ID" value="NZ_BAAAKW010000028.1"/>
</dbReference>
<proteinExistence type="predicted"/>
<feature type="transmembrane region" description="Helical" evidence="1">
    <location>
        <begin position="49"/>
        <end position="74"/>
    </location>
</feature>
<keyword evidence="1" id="KW-1133">Transmembrane helix</keyword>
<protein>
    <submittedName>
        <fullName evidence="2">Uncharacterized protein</fullName>
    </submittedName>
</protein>
<organism evidence="2 3">
    <name type="scientific">Rhodoglobus aureus</name>
    <dbReference type="NCBI Taxonomy" id="191497"/>
    <lineage>
        <taxon>Bacteria</taxon>
        <taxon>Bacillati</taxon>
        <taxon>Actinomycetota</taxon>
        <taxon>Actinomycetes</taxon>
        <taxon>Micrococcales</taxon>
        <taxon>Microbacteriaceae</taxon>
        <taxon>Rhodoglobus</taxon>
    </lineage>
</organism>
<name>A0ABN1VNZ5_9MICO</name>
<evidence type="ECO:0000313" key="3">
    <source>
        <dbReference type="Proteomes" id="UP001500943"/>
    </source>
</evidence>
<gene>
    <name evidence="2" type="ORF">GCM10009655_15070</name>
</gene>
<evidence type="ECO:0000256" key="1">
    <source>
        <dbReference type="SAM" id="Phobius"/>
    </source>
</evidence>
<dbReference type="EMBL" id="BAAAKW010000028">
    <property type="protein sequence ID" value="GAA1216734.1"/>
    <property type="molecule type" value="Genomic_DNA"/>
</dbReference>
<keyword evidence="1" id="KW-0472">Membrane</keyword>
<keyword evidence="1" id="KW-0812">Transmembrane</keyword>
<sequence length="85" mass="8827">MKRLIVGTLVAFGVGALSFVATALIANFAHSNSAQWGSVDGMTPMWPLGVGFGAMSLMALSIVLLVACASVGLIRDLLARRHARA</sequence>
<keyword evidence="3" id="KW-1185">Reference proteome</keyword>